<dbReference type="Proteomes" id="UP000826651">
    <property type="component" value="Unassembled WGS sequence"/>
</dbReference>
<evidence type="ECO:0000313" key="3">
    <source>
        <dbReference type="EMBL" id="MBZ2198253.1"/>
    </source>
</evidence>
<dbReference type="EMBL" id="JAGSHT010000018">
    <property type="protein sequence ID" value="MBZ2198253.1"/>
    <property type="molecule type" value="Genomic_DNA"/>
</dbReference>
<evidence type="ECO:0000259" key="2">
    <source>
        <dbReference type="Pfam" id="PF12688"/>
    </source>
</evidence>
<feature type="domain" description="Tetratrico peptide repeat group 5" evidence="2">
    <location>
        <begin position="44"/>
        <end position="158"/>
    </location>
</feature>
<feature type="region of interest" description="Disordered" evidence="1">
    <location>
        <begin position="161"/>
        <end position="181"/>
    </location>
</feature>
<evidence type="ECO:0000313" key="4">
    <source>
        <dbReference type="Proteomes" id="UP000826651"/>
    </source>
</evidence>
<proteinExistence type="predicted"/>
<dbReference type="InterPro" id="IPR041656">
    <property type="entry name" value="TPR_5"/>
</dbReference>
<reference evidence="3 4" key="1">
    <citation type="submission" date="2021-04" db="EMBL/GenBank/DDBJ databases">
        <title>Ruania sp. nov., isolated from sandy soil of mangrove forest.</title>
        <authorList>
            <person name="Ge X."/>
            <person name="Huang R."/>
            <person name="Liu W."/>
        </authorList>
    </citation>
    <scope>NUCLEOTIDE SEQUENCE [LARGE SCALE GENOMIC DNA]</scope>
    <source>
        <strain evidence="3 4">N2-46</strain>
    </source>
</reference>
<comment type="caution">
    <text evidence="3">The sequence shown here is derived from an EMBL/GenBank/DDBJ whole genome shotgun (WGS) entry which is preliminary data.</text>
</comment>
<sequence length="181" mass="19652">MEGTAAPNWHESITELWANAKGRDPDEVLAEIEKLVAGHERDPLAAFELAGAYDYAGQEARAEAPYRRALSGGLDPEHHQQAVIQLASTLRNLGRATEAADLLWAELDSTLVEPYAAAARAFLALTLLDLGEERRAAVVALEGLRDSLTTYAGPVGRYLDDVTSSDLDDEEEEEPPHVFNG</sequence>
<protein>
    <submittedName>
        <fullName evidence="3">Tetratricopeptide repeat protein</fullName>
    </submittedName>
</protein>
<gene>
    <name evidence="3" type="ORF">KCQ71_19035</name>
</gene>
<dbReference type="InterPro" id="IPR011990">
    <property type="entry name" value="TPR-like_helical_dom_sf"/>
</dbReference>
<dbReference type="SUPFAM" id="SSF48452">
    <property type="entry name" value="TPR-like"/>
    <property type="match status" value="1"/>
</dbReference>
<keyword evidence="4" id="KW-1185">Reference proteome</keyword>
<accession>A0ABS7SEC3</accession>
<dbReference type="Pfam" id="PF12688">
    <property type="entry name" value="TPR_5"/>
    <property type="match status" value="1"/>
</dbReference>
<name>A0ABS7SEC3_9MICO</name>
<evidence type="ECO:0000256" key="1">
    <source>
        <dbReference type="SAM" id="MobiDB-lite"/>
    </source>
</evidence>
<organism evidence="3 4">
    <name type="scientific">Occultella gossypii</name>
    <dbReference type="NCBI Taxonomy" id="2800820"/>
    <lineage>
        <taxon>Bacteria</taxon>
        <taxon>Bacillati</taxon>
        <taxon>Actinomycetota</taxon>
        <taxon>Actinomycetes</taxon>
        <taxon>Micrococcales</taxon>
        <taxon>Ruaniaceae</taxon>
        <taxon>Occultella</taxon>
    </lineage>
</organism>
<dbReference type="RefSeq" id="WP_223408871.1">
    <property type="nucleotide sequence ID" value="NZ_JAGSHT010000018.1"/>
</dbReference>
<dbReference type="Gene3D" id="1.25.40.10">
    <property type="entry name" value="Tetratricopeptide repeat domain"/>
    <property type="match status" value="1"/>
</dbReference>